<dbReference type="Proteomes" id="UP001179952">
    <property type="component" value="Unassembled WGS sequence"/>
</dbReference>
<sequence length="268" mass="29223">MDGWGHKVGSKRSKPAGLRADGSTYPISGFAASGLKSPRAGWSIGCISKAFSSYSLHKFEGMDNGYNLWTQVSFMKQALMEQGYLNEQFYQLETLEDDTTPNFVEDIVKLFFRESAKVIATLETVTNTRPLNFDMLDRHIHRLISSSCSIGAERVLSKCWRLKIFGEEGDTTGLDKIRNSSKQVSSNHLIADMDTPEFETSIHDAANEGESPTDGATNARESTTTGASVYFAVITVNPGHNGLILSTLDDIGTIRPGPVSTGRAIADA</sequence>
<dbReference type="InterPro" id="IPR036641">
    <property type="entry name" value="HPT_dom_sf"/>
</dbReference>
<dbReference type="Gene3D" id="1.20.120.160">
    <property type="entry name" value="HPT domain"/>
    <property type="match status" value="1"/>
</dbReference>
<evidence type="ECO:0000313" key="4">
    <source>
        <dbReference type="Proteomes" id="UP001179952"/>
    </source>
</evidence>
<gene>
    <name evidence="3" type="ORF">QJS04_geneDACA010415</name>
</gene>
<dbReference type="GO" id="GO:0005634">
    <property type="term" value="C:nucleus"/>
    <property type="evidence" value="ECO:0007669"/>
    <property type="project" value="UniProtKB-SubCell"/>
</dbReference>
<keyword evidence="4" id="KW-1185">Reference proteome</keyword>
<comment type="domain">
    <text evidence="2">Histidine-containing phosphotransfer domain (HPt) contains an active histidine that mediates the phosphotransfer.</text>
</comment>
<dbReference type="SUPFAM" id="SSF47226">
    <property type="entry name" value="Histidine-containing phosphotransfer domain, HPT domain"/>
    <property type="match status" value="1"/>
</dbReference>
<dbReference type="GO" id="GO:0005829">
    <property type="term" value="C:cytosol"/>
    <property type="evidence" value="ECO:0007669"/>
    <property type="project" value="UniProtKB-SubCell"/>
</dbReference>
<dbReference type="PANTHER" id="PTHR28242">
    <property type="entry name" value="PHOSPHORELAY INTERMEDIATE PROTEIN YPD1"/>
    <property type="match status" value="1"/>
</dbReference>
<proteinExistence type="predicted"/>
<dbReference type="GO" id="GO:0009736">
    <property type="term" value="P:cytokinin-activated signaling pathway"/>
    <property type="evidence" value="ECO:0007669"/>
    <property type="project" value="UniProtKB-KW"/>
</dbReference>
<dbReference type="GO" id="GO:0000160">
    <property type="term" value="P:phosphorelay signal transduction system"/>
    <property type="evidence" value="ECO:0007669"/>
    <property type="project" value="UniProtKB-UniRule"/>
</dbReference>
<comment type="subcellular location">
    <subcellularLocation>
        <location evidence="2">Cytoplasm</location>
        <location evidence="2">Cytosol</location>
    </subcellularLocation>
    <subcellularLocation>
        <location evidence="2">Nucleus</location>
    </subcellularLocation>
</comment>
<keyword evidence="2" id="KW-0932">Cytokinin signaling pathway</keyword>
<dbReference type="GO" id="GO:0043424">
    <property type="term" value="F:protein histidine kinase binding"/>
    <property type="evidence" value="ECO:0007669"/>
    <property type="project" value="UniProtKB-UniRule"/>
</dbReference>
<accession>A0AAV9A2C0</accession>
<protein>
    <recommendedName>
        <fullName evidence="2">Histidine-containing phosphotransfer protein</fullName>
    </recommendedName>
</protein>
<dbReference type="AlphaFoldDB" id="A0AAV9A2C0"/>
<evidence type="ECO:0000313" key="3">
    <source>
        <dbReference type="EMBL" id="KAK1258296.1"/>
    </source>
</evidence>
<comment type="caution">
    <text evidence="3">The sequence shown here is derived from an EMBL/GenBank/DDBJ whole genome shotgun (WGS) entry which is preliminary data.</text>
</comment>
<dbReference type="EMBL" id="JAUJYN010000020">
    <property type="protein sequence ID" value="KAK1258296.1"/>
    <property type="molecule type" value="Genomic_DNA"/>
</dbReference>
<comment type="function">
    <text evidence="2">Functions as a two-component phosphorelay mediators between cytokinin sensor histidine kinases and response regulators (B-type ARRs). Plays an important role in propagating cytokinin signal transduction.</text>
</comment>
<evidence type="ECO:0000256" key="2">
    <source>
        <dbReference type="RuleBase" id="RU369004"/>
    </source>
</evidence>
<dbReference type="PANTHER" id="PTHR28242:SF43">
    <property type="entry name" value="HISTIDINE-CONTAINING PHOSPHOTRANSFER PROTEIN 4"/>
    <property type="match status" value="1"/>
</dbReference>
<reference evidence="3" key="2">
    <citation type="submission" date="2023-06" db="EMBL/GenBank/DDBJ databases">
        <authorList>
            <person name="Ma L."/>
            <person name="Liu K.-W."/>
            <person name="Li Z."/>
            <person name="Hsiao Y.-Y."/>
            <person name="Qi Y."/>
            <person name="Fu T."/>
            <person name="Tang G."/>
            <person name="Zhang D."/>
            <person name="Sun W.-H."/>
            <person name="Liu D.-K."/>
            <person name="Li Y."/>
            <person name="Chen G.-Z."/>
            <person name="Liu X.-D."/>
            <person name="Liao X.-Y."/>
            <person name="Jiang Y.-T."/>
            <person name="Yu X."/>
            <person name="Hao Y."/>
            <person name="Huang J."/>
            <person name="Zhao X.-W."/>
            <person name="Ke S."/>
            <person name="Chen Y.-Y."/>
            <person name="Wu W.-L."/>
            <person name="Hsu J.-L."/>
            <person name="Lin Y.-F."/>
            <person name="Huang M.-D."/>
            <person name="Li C.-Y."/>
            <person name="Huang L."/>
            <person name="Wang Z.-W."/>
            <person name="Zhao X."/>
            <person name="Zhong W.-Y."/>
            <person name="Peng D.-H."/>
            <person name="Ahmad S."/>
            <person name="Lan S."/>
            <person name="Zhang J.-S."/>
            <person name="Tsai W.-C."/>
            <person name="Van De Peer Y."/>
            <person name="Liu Z.-J."/>
        </authorList>
    </citation>
    <scope>NUCLEOTIDE SEQUENCE</scope>
    <source>
        <strain evidence="3">SCP</strain>
        <tissue evidence="3">Leaves</tissue>
    </source>
</reference>
<organism evidence="3 4">
    <name type="scientific">Acorus gramineus</name>
    <name type="common">Dwarf sweet flag</name>
    <dbReference type="NCBI Taxonomy" id="55184"/>
    <lineage>
        <taxon>Eukaryota</taxon>
        <taxon>Viridiplantae</taxon>
        <taxon>Streptophyta</taxon>
        <taxon>Embryophyta</taxon>
        <taxon>Tracheophyta</taxon>
        <taxon>Spermatophyta</taxon>
        <taxon>Magnoliopsida</taxon>
        <taxon>Liliopsida</taxon>
        <taxon>Acoraceae</taxon>
        <taxon>Acorus</taxon>
    </lineage>
</organism>
<dbReference type="InterPro" id="IPR045871">
    <property type="entry name" value="AHP1-5/YPD1"/>
</dbReference>
<evidence type="ECO:0000256" key="1">
    <source>
        <dbReference type="ARBA" id="ARBA00023012"/>
    </source>
</evidence>
<keyword evidence="1 2" id="KW-0902">Two-component regulatory system</keyword>
<reference evidence="3" key="1">
    <citation type="journal article" date="2023" name="Nat. Commun.">
        <title>Diploid and tetraploid genomes of Acorus and the evolution of monocots.</title>
        <authorList>
            <person name="Ma L."/>
            <person name="Liu K.W."/>
            <person name="Li Z."/>
            <person name="Hsiao Y.Y."/>
            <person name="Qi Y."/>
            <person name="Fu T."/>
            <person name="Tang G.D."/>
            <person name="Zhang D."/>
            <person name="Sun W.H."/>
            <person name="Liu D.K."/>
            <person name="Li Y."/>
            <person name="Chen G.Z."/>
            <person name="Liu X.D."/>
            <person name="Liao X.Y."/>
            <person name="Jiang Y.T."/>
            <person name="Yu X."/>
            <person name="Hao Y."/>
            <person name="Huang J."/>
            <person name="Zhao X.W."/>
            <person name="Ke S."/>
            <person name="Chen Y.Y."/>
            <person name="Wu W.L."/>
            <person name="Hsu J.L."/>
            <person name="Lin Y.F."/>
            <person name="Huang M.D."/>
            <person name="Li C.Y."/>
            <person name="Huang L."/>
            <person name="Wang Z.W."/>
            <person name="Zhao X."/>
            <person name="Zhong W.Y."/>
            <person name="Peng D.H."/>
            <person name="Ahmad S."/>
            <person name="Lan S."/>
            <person name="Zhang J.S."/>
            <person name="Tsai W.C."/>
            <person name="Van de Peer Y."/>
            <person name="Liu Z.J."/>
        </authorList>
    </citation>
    <scope>NUCLEOTIDE SEQUENCE</scope>
    <source>
        <strain evidence="3">SCP</strain>
    </source>
</reference>
<dbReference type="GO" id="GO:0009927">
    <property type="term" value="F:histidine phosphotransfer kinase activity"/>
    <property type="evidence" value="ECO:0007669"/>
    <property type="project" value="UniProtKB-UniRule"/>
</dbReference>
<name>A0AAV9A2C0_ACOGR</name>